<dbReference type="RefSeq" id="WP_196098365.1">
    <property type="nucleotide sequence ID" value="NZ_CP064939.1"/>
</dbReference>
<dbReference type="EMBL" id="CP064939">
    <property type="protein sequence ID" value="QPH38890.1"/>
    <property type="molecule type" value="Genomic_DNA"/>
</dbReference>
<name>A0A7U3Q5C6_9SPHI</name>
<organism evidence="1 2">
    <name type="scientific">Pedobacter endophyticus</name>
    <dbReference type="NCBI Taxonomy" id="2789740"/>
    <lineage>
        <taxon>Bacteria</taxon>
        <taxon>Pseudomonadati</taxon>
        <taxon>Bacteroidota</taxon>
        <taxon>Sphingobacteriia</taxon>
        <taxon>Sphingobacteriales</taxon>
        <taxon>Sphingobacteriaceae</taxon>
        <taxon>Pedobacter</taxon>
    </lineage>
</organism>
<keyword evidence="2" id="KW-1185">Reference proteome</keyword>
<protein>
    <submittedName>
        <fullName evidence="1">Uncharacterized protein</fullName>
    </submittedName>
</protein>
<dbReference type="Proteomes" id="UP000594759">
    <property type="component" value="Chromosome"/>
</dbReference>
<accession>A0A7U3Q5C6</accession>
<proteinExistence type="predicted"/>
<reference evidence="1 2" key="1">
    <citation type="submission" date="2020-11" db="EMBL/GenBank/DDBJ databases">
        <title>Pedobacter endophytica, an endophytic bacteria isolated form Carex pumila.</title>
        <authorList>
            <person name="Peng Y."/>
            <person name="Jiang L."/>
            <person name="Lee J."/>
        </authorList>
    </citation>
    <scope>NUCLEOTIDE SEQUENCE [LARGE SCALE GENOMIC DNA]</scope>
    <source>
        <strain evidence="1 2">JBR3-12</strain>
    </source>
</reference>
<sequence>MNHVEKYKKLLEDIFNKDIDLKPTSITNNCIGALASSQNSNFRKNFIERLERLRDYYQNKHSIIEEIIFSAKNIGESQGYKWSGKYSELVALDFWTSFEDIPSVTYVVKENTDTFHDSIARKIGQQVIDLDLGIELAHKTIYTDVKSFIPIHDELTDLIIKKVENKVNIGKFLVGVDDVFDVDYLRVSKDLKSEIKGGLISKLQETIEQGKGYLSYQLKSGKNIKFTISYPKSNRRNIVLQTIREYDPYKLAEDYKYKILDYYNKLLITRPSLITWVINPWFNKELNNGVGDFEMAFMRSLARRIFMDLSKDDSMMSNYFEDFEGTHDISVAEISKLITGIIFIYDNSILGNIDTLYDSCIFLNPNASNEVLTDRDFGTLSFGPSRYRVYIDDFQHDCY</sequence>
<evidence type="ECO:0000313" key="2">
    <source>
        <dbReference type="Proteomes" id="UP000594759"/>
    </source>
</evidence>
<dbReference type="KEGG" id="pex:IZT61_17760"/>
<evidence type="ECO:0000313" key="1">
    <source>
        <dbReference type="EMBL" id="QPH38890.1"/>
    </source>
</evidence>
<dbReference type="AlphaFoldDB" id="A0A7U3Q5C6"/>
<gene>
    <name evidence="1" type="ORF">IZT61_17760</name>
</gene>